<reference evidence="2 3" key="1">
    <citation type="submission" date="2018-12" db="EMBL/GenBank/DDBJ databases">
        <title>Draft genome sequence of Haloarcula hispinica strain 18.1, an halophilic archaeon isolated from Chott El Jerid of Southern Tunisia.</title>
        <authorList>
            <person name="Najjari A."/>
            <person name="Ben Dhia O."/>
            <person name="Ferjani R."/>
            <person name="Mahjoubi M."/>
            <person name="Sghaier H."/>
            <person name="Elshahed M."/>
            <person name="Ouzari H.I."/>
            <person name="Cherid A."/>
            <person name="Youssef N."/>
        </authorList>
    </citation>
    <scope>NUCLEOTIDE SEQUENCE [LARGE SCALE GENOMIC DNA]</scope>
    <source>
        <strain evidence="2 3">18.1</strain>
    </source>
</reference>
<evidence type="ECO:0000256" key="1">
    <source>
        <dbReference type="SAM" id="MobiDB-lite"/>
    </source>
</evidence>
<comment type="caution">
    <text evidence="2">The sequence shown here is derived from an EMBL/GenBank/DDBJ whole genome shotgun (WGS) entry which is preliminary data.</text>
</comment>
<organism evidence="2 3">
    <name type="scientific">Haloarcula hispanica</name>
    <dbReference type="NCBI Taxonomy" id="51589"/>
    <lineage>
        <taxon>Archaea</taxon>
        <taxon>Methanobacteriati</taxon>
        <taxon>Methanobacteriota</taxon>
        <taxon>Stenosarchaea group</taxon>
        <taxon>Halobacteria</taxon>
        <taxon>Halobacteriales</taxon>
        <taxon>Haloarculaceae</taxon>
        <taxon>Haloarcula</taxon>
    </lineage>
</organism>
<sequence>MPYELDSTGTAAEQDGNETETDEGGGLESSLGMTIPEDHVGAFVAEALEDPERATTWDDVVDTLVAPVARDAWAELSPIEQATEVLSKAAEFDRRAIEHFEAVPLDGDRSEAETDIDEGLRCRRNADTFRDGVAAAYGDGRLDDDGLVDALEAAEFDTEIIARREDLIERIDSVFEIDYRPYGGTLMDDDDGPEPETEHGETW</sequence>
<feature type="region of interest" description="Disordered" evidence="1">
    <location>
        <begin position="1"/>
        <end position="33"/>
    </location>
</feature>
<dbReference type="EMBL" id="RZIG01000001">
    <property type="protein sequence ID" value="RYJ15519.1"/>
    <property type="molecule type" value="Genomic_DNA"/>
</dbReference>
<dbReference type="AlphaFoldDB" id="A0A482TUB3"/>
<name>A0A482TUB3_HALHI</name>
<evidence type="ECO:0000313" key="2">
    <source>
        <dbReference type="EMBL" id="RYJ15519.1"/>
    </source>
</evidence>
<gene>
    <name evidence="2" type="ORF">ELS20_00140</name>
</gene>
<protein>
    <submittedName>
        <fullName evidence="2">Uncharacterized protein</fullName>
    </submittedName>
</protein>
<feature type="compositionally biased region" description="Acidic residues" evidence="1">
    <location>
        <begin position="15"/>
        <end position="25"/>
    </location>
</feature>
<dbReference type="RefSeq" id="WP_064287188.1">
    <property type="nucleotide sequence ID" value="NZ_JAFKAA010000001.1"/>
</dbReference>
<dbReference type="Proteomes" id="UP000293535">
    <property type="component" value="Unassembled WGS sequence"/>
</dbReference>
<feature type="region of interest" description="Disordered" evidence="1">
    <location>
        <begin position="182"/>
        <end position="203"/>
    </location>
</feature>
<accession>A0A482TUB3</accession>
<proteinExistence type="predicted"/>
<evidence type="ECO:0000313" key="3">
    <source>
        <dbReference type="Proteomes" id="UP000293535"/>
    </source>
</evidence>